<evidence type="ECO:0000256" key="1">
    <source>
        <dbReference type="ARBA" id="ARBA00008560"/>
    </source>
</evidence>
<keyword evidence="7" id="KW-1185">Reference proteome</keyword>
<sequence>MRRAHDSLKVEAFQECPNCGELKRPHHMCNACGHYNGREIVSVEG</sequence>
<dbReference type="GO" id="GO:0003735">
    <property type="term" value="F:structural constituent of ribosome"/>
    <property type="evidence" value="ECO:0007669"/>
    <property type="project" value="InterPro"/>
</dbReference>
<comment type="caution">
    <text evidence="6">The sequence shown here is derived from an EMBL/GenBank/DDBJ whole genome shotgun (WGS) entry which is preliminary data.</text>
</comment>
<dbReference type="InterPro" id="IPR044957">
    <property type="entry name" value="Ribosomal_bL32_bact"/>
</dbReference>
<accession>A0A840YXK6</accession>
<dbReference type="InterPro" id="IPR011332">
    <property type="entry name" value="Ribosomal_zn-bd"/>
</dbReference>
<proteinExistence type="inferred from homology"/>
<reference evidence="6 7" key="1">
    <citation type="submission" date="2020-08" db="EMBL/GenBank/DDBJ databases">
        <title>Genomic Encyclopedia of Type Strains, Phase IV (KMG-IV): sequencing the most valuable type-strain genomes for metagenomic binning, comparative biology and taxonomic classification.</title>
        <authorList>
            <person name="Goeker M."/>
        </authorList>
    </citation>
    <scope>NUCLEOTIDE SEQUENCE [LARGE SCALE GENOMIC DNA]</scope>
    <source>
        <strain evidence="6 7">DSM 27203</strain>
    </source>
</reference>
<dbReference type="PANTHER" id="PTHR35534">
    <property type="entry name" value="50S RIBOSOMAL PROTEIN L32"/>
    <property type="match status" value="1"/>
</dbReference>
<organism evidence="6 7">
    <name type="scientific">Stakelama sediminis</name>
    <dbReference type="NCBI Taxonomy" id="463200"/>
    <lineage>
        <taxon>Bacteria</taxon>
        <taxon>Pseudomonadati</taxon>
        <taxon>Pseudomonadota</taxon>
        <taxon>Alphaproteobacteria</taxon>
        <taxon>Sphingomonadales</taxon>
        <taxon>Sphingomonadaceae</taxon>
        <taxon>Stakelama</taxon>
    </lineage>
</organism>
<dbReference type="Pfam" id="PF01783">
    <property type="entry name" value="Ribosomal_L32p"/>
    <property type="match status" value="1"/>
</dbReference>
<dbReference type="EMBL" id="JACIJI010000001">
    <property type="protein sequence ID" value="MBB5718279.1"/>
    <property type="molecule type" value="Genomic_DNA"/>
</dbReference>
<dbReference type="PANTHER" id="PTHR35534:SF1">
    <property type="entry name" value="LARGE RIBOSOMAL SUBUNIT PROTEIN BL32"/>
    <property type="match status" value="1"/>
</dbReference>
<keyword evidence="2 5" id="KW-0689">Ribosomal protein</keyword>
<dbReference type="HAMAP" id="MF_00340">
    <property type="entry name" value="Ribosomal_bL32"/>
    <property type="match status" value="1"/>
</dbReference>
<evidence type="ECO:0000256" key="2">
    <source>
        <dbReference type="ARBA" id="ARBA00022980"/>
    </source>
</evidence>
<comment type="similarity">
    <text evidence="1 5">Belongs to the bacterial ribosomal protein bL32 family.</text>
</comment>
<dbReference type="InterPro" id="IPR002677">
    <property type="entry name" value="Ribosomal_bL32"/>
</dbReference>
<protein>
    <recommendedName>
        <fullName evidence="4 5">Large ribosomal subunit protein bL32</fullName>
    </recommendedName>
</protein>
<dbReference type="NCBIfam" id="TIGR01031">
    <property type="entry name" value="rpmF_bact"/>
    <property type="match status" value="1"/>
</dbReference>
<dbReference type="Proteomes" id="UP000554342">
    <property type="component" value="Unassembled WGS sequence"/>
</dbReference>
<gene>
    <name evidence="5" type="primary">rpmF</name>
    <name evidence="6" type="ORF">FHR23_001186</name>
</gene>
<evidence type="ECO:0000256" key="3">
    <source>
        <dbReference type="ARBA" id="ARBA00023274"/>
    </source>
</evidence>
<dbReference type="GO" id="GO:0015934">
    <property type="term" value="C:large ribosomal subunit"/>
    <property type="evidence" value="ECO:0007669"/>
    <property type="project" value="InterPro"/>
</dbReference>
<name>A0A840YXK6_9SPHN</name>
<evidence type="ECO:0000256" key="4">
    <source>
        <dbReference type="ARBA" id="ARBA00035178"/>
    </source>
</evidence>
<evidence type="ECO:0000313" key="7">
    <source>
        <dbReference type="Proteomes" id="UP000554342"/>
    </source>
</evidence>
<dbReference type="SUPFAM" id="SSF57829">
    <property type="entry name" value="Zn-binding ribosomal proteins"/>
    <property type="match status" value="1"/>
</dbReference>
<dbReference type="AlphaFoldDB" id="A0A840YXK6"/>
<evidence type="ECO:0000313" key="6">
    <source>
        <dbReference type="EMBL" id="MBB5718279.1"/>
    </source>
</evidence>
<dbReference type="GO" id="GO:0006412">
    <property type="term" value="P:translation"/>
    <property type="evidence" value="ECO:0007669"/>
    <property type="project" value="UniProtKB-UniRule"/>
</dbReference>
<keyword evidence="3 5" id="KW-0687">Ribonucleoprotein</keyword>
<evidence type="ECO:0000256" key="5">
    <source>
        <dbReference type="HAMAP-Rule" id="MF_00340"/>
    </source>
</evidence>